<reference evidence="2 3" key="1">
    <citation type="submission" date="2020-08" db="EMBL/GenBank/DDBJ databases">
        <title>Sequencing the genomes of 1000 actinobacteria strains.</title>
        <authorList>
            <person name="Klenk H.-P."/>
        </authorList>
    </citation>
    <scope>NUCLEOTIDE SEQUENCE [LARGE SCALE GENOMIC DNA]</scope>
    <source>
        <strain evidence="2 3">DSM 45823</strain>
    </source>
</reference>
<dbReference type="Proteomes" id="UP000539313">
    <property type="component" value="Unassembled WGS sequence"/>
</dbReference>
<evidence type="ECO:0000313" key="2">
    <source>
        <dbReference type="EMBL" id="MBA9004262.1"/>
    </source>
</evidence>
<dbReference type="AlphaFoldDB" id="A0A7W3R913"/>
<dbReference type="InterPro" id="IPR025327">
    <property type="entry name" value="DUF4233"/>
</dbReference>
<organism evidence="2 3">
    <name type="scientific">Thermomonospora cellulosilytica</name>
    <dbReference type="NCBI Taxonomy" id="1411118"/>
    <lineage>
        <taxon>Bacteria</taxon>
        <taxon>Bacillati</taxon>
        <taxon>Actinomycetota</taxon>
        <taxon>Actinomycetes</taxon>
        <taxon>Streptosporangiales</taxon>
        <taxon>Thermomonosporaceae</taxon>
        <taxon>Thermomonospora</taxon>
    </lineage>
</organism>
<evidence type="ECO:0000313" key="3">
    <source>
        <dbReference type="Proteomes" id="UP000539313"/>
    </source>
</evidence>
<proteinExistence type="predicted"/>
<feature type="transmembrane region" description="Helical" evidence="1">
    <location>
        <begin position="45"/>
        <end position="64"/>
    </location>
</feature>
<sequence>MSGAEGRPAPPKPSSLLAAVLTSEAVVIGLAIPVAVAVQGVDGRTAGLVCGGLAVACLLLAGLVRRRWAVAAGSVLQAALIAAGFMVSTMFFLGVLFGALWVTALWLGRKVQGAGAR</sequence>
<keyword evidence="1" id="KW-1133">Transmembrane helix</keyword>
<gene>
    <name evidence="2" type="ORF">HNR21_003144</name>
</gene>
<keyword evidence="1" id="KW-0472">Membrane</keyword>
<protein>
    <recommendedName>
        <fullName evidence="4">DUF4233 domain-containing protein</fullName>
    </recommendedName>
</protein>
<evidence type="ECO:0008006" key="4">
    <source>
        <dbReference type="Google" id="ProtNLM"/>
    </source>
</evidence>
<feature type="transmembrane region" description="Helical" evidence="1">
    <location>
        <begin position="16"/>
        <end position="38"/>
    </location>
</feature>
<feature type="transmembrane region" description="Helical" evidence="1">
    <location>
        <begin position="76"/>
        <end position="107"/>
    </location>
</feature>
<dbReference type="EMBL" id="JACJII010000001">
    <property type="protein sequence ID" value="MBA9004262.1"/>
    <property type="molecule type" value="Genomic_DNA"/>
</dbReference>
<keyword evidence="3" id="KW-1185">Reference proteome</keyword>
<comment type="caution">
    <text evidence="2">The sequence shown here is derived from an EMBL/GenBank/DDBJ whole genome shotgun (WGS) entry which is preliminary data.</text>
</comment>
<accession>A0A7W3R913</accession>
<name>A0A7W3R913_9ACTN</name>
<dbReference type="RefSeq" id="WP_182705793.1">
    <property type="nucleotide sequence ID" value="NZ_JACJII010000001.1"/>
</dbReference>
<dbReference type="Pfam" id="PF14017">
    <property type="entry name" value="DUF4233"/>
    <property type="match status" value="1"/>
</dbReference>
<evidence type="ECO:0000256" key="1">
    <source>
        <dbReference type="SAM" id="Phobius"/>
    </source>
</evidence>
<keyword evidence="1" id="KW-0812">Transmembrane</keyword>